<evidence type="ECO:0000313" key="1">
    <source>
        <dbReference type="EMBL" id="QNO15487.1"/>
    </source>
</evidence>
<dbReference type="RefSeq" id="WP_213165849.1">
    <property type="nucleotide sequence ID" value="NZ_CP058559.1"/>
</dbReference>
<dbReference type="EMBL" id="CP058559">
    <property type="protein sequence ID" value="QNO15487.1"/>
    <property type="molecule type" value="Genomic_DNA"/>
</dbReference>
<accession>A0A7G9W9X5</accession>
<dbReference type="KEGG" id="acae:HYG86_12275"/>
<sequence length="412" mass="45074">MEISIRVLPNDNSHSYFLDNYVMQIQLPVDQRVVSIIDAQEANIVVTGKNATLSYTIMPHDTGEYRIMLESEKFQLDSFNLVVSHFELALGIDQGEINQGIHGLSNGMYEMIQGTNNLQKGMVDFSQGIGDLTRGVTLLNSNGKYIIDGMVNYQNGIIEFDSSISELVKGSEGINEGLSKVASEGKPLLKGYEQVAEGIGKYMPCPETMQYLRLAAKYSDSTNPIQAHMGMLAEIVLQQLTQIEELYNGLNMLNQGLGNYMGGVSEIAEQYDSFHSGLLMLPAATEQMNIGFQLLLDGNKDFIGGFSPINDGLAQIDKGFKDVPQNVGNLLKGQEKVKGGIDEAGQLINDFFGDKNDAEPVSFVAPERGLVNTVQFVLTTPSIEPQIKGEEAIDTSGGGKGFIGRFLDLFRK</sequence>
<gene>
    <name evidence="1" type="ORF">HYG86_12275</name>
</gene>
<name>A0A7G9W9X5_ALKCA</name>
<dbReference type="AlphaFoldDB" id="A0A7G9W9X5"/>
<evidence type="ECO:0000313" key="2">
    <source>
        <dbReference type="Proteomes" id="UP000516160"/>
    </source>
</evidence>
<reference evidence="1 2" key="1">
    <citation type="submission" date="2020-07" db="EMBL/GenBank/DDBJ databases">
        <title>Alkalicella. sp. LB2 genome.</title>
        <authorList>
            <person name="Postec A."/>
            <person name="Quemeneur M."/>
        </authorList>
    </citation>
    <scope>NUCLEOTIDE SEQUENCE [LARGE SCALE GENOMIC DNA]</scope>
    <source>
        <strain evidence="1 2">LB2</strain>
    </source>
</reference>
<keyword evidence="2" id="KW-1185">Reference proteome</keyword>
<organism evidence="1 2">
    <name type="scientific">Alkalicella caledoniensis</name>
    <dbReference type="NCBI Taxonomy" id="2731377"/>
    <lineage>
        <taxon>Bacteria</taxon>
        <taxon>Bacillati</taxon>
        <taxon>Bacillota</taxon>
        <taxon>Clostridia</taxon>
        <taxon>Eubacteriales</taxon>
        <taxon>Proteinivoracaceae</taxon>
        <taxon>Alkalicella</taxon>
    </lineage>
</organism>
<protein>
    <submittedName>
        <fullName evidence="1">Uncharacterized protein</fullName>
    </submittedName>
</protein>
<dbReference type="Proteomes" id="UP000516160">
    <property type="component" value="Chromosome"/>
</dbReference>
<proteinExistence type="predicted"/>